<name>A0A7W1WT06_9BACL</name>
<evidence type="ECO:0000313" key="10">
    <source>
        <dbReference type="Proteomes" id="UP000535491"/>
    </source>
</evidence>
<evidence type="ECO:0000256" key="5">
    <source>
        <dbReference type="ARBA" id="ARBA00023136"/>
    </source>
</evidence>
<feature type="transmembrane region" description="Helical" evidence="7">
    <location>
        <begin position="338"/>
        <end position="360"/>
    </location>
</feature>
<comment type="caution">
    <text evidence="9">The sequence shown here is derived from an EMBL/GenBank/DDBJ whole genome shotgun (WGS) entry which is preliminary data.</text>
</comment>
<feature type="transmembrane region" description="Helical" evidence="7">
    <location>
        <begin position="780"/>
        <end position="800"/>
    </location>
</feature>
<dbReference type="PANTHER" id="PTHR30572">
    <property type="entry name" value="MEMBRANE COMPONENT OF TRANSPORTER-RELATED"/>
    <property type="match status" value="1"/>
</dbReference>
<dbReference type="Pfam" id="PF02687">
    <property type="entry name" value="FtsX"/>
    <property type="match status" value="2"/>
</dbReference>
<feature type="transmembrane region" description="Helical" evidence="7">
    <location>
        <begin position="820"/>
        <end position="853"/>
    </location>
</feature>
<feature type="domain" description="ABC3 transporter permease C-terminal" evidence="8">
    <location>
        <begin position="781"/>
        <end position="900"/>
    </location>
</feature>
<feature type="transmembrane region" description="Helical" evidence="7">
    <location>
        <begin position="6"/>
        <end position="24"/>
    </location>
</feature>
<feature type="transmembrane region" description="Helical" evidence="7">
    <location>
        <begin position="442"/>
        <end position="463"/>
    </location>
</feature>
<keyword evidence="3 7" id="KW-0812">Transmembrane</keyword>
<keyword evidence="5 7" id="KW-0472">Membrane</keyword>
<evidence type="ECO:0000256" key="3">
    <source>
        <dbReference type="ARBA" id="ARBA00022692"/>
    </source>
</evidence>
<gene>
    <name evidence="9" type="ORF">H1191_14165</name>
</gene>
<dbReference type="PANTHER" id="PTHR30572:SF4">
    <property type="entry name" value="ABC TRANSPORTER PERMEASE YTRF"/>
    <property type="match status" value="1"/>
</dbReference>
<dbReference type="InterPro" id="IPR050250">
    <property type="entry name" value="Macrolide_Exporter_MacB"/>
</dbReference>
<dbReference type="EMBL" id="JACEIQ010000015">
    <property type="protein sequence ID" value="MBA4495447.1"/>
    <property type="molecule type" value="Genomic_DNA"/>
</dbReference>
<protein>
    <submittedName>
        <fullName evidence="9">FtsX-like permease family protein</fullName>
    </submittedName>
</protein>
<feature type="transmembrane region" description="Helical" evidence="7">
    <location>
        <begin position="873"/>
        <end position="892"/>
    </location>
</feature>
<proteinExistence type="inferred from homology"/>
<feature type="transmembrane region" description="Helical" evidence="7">
    <location>
        <begin position="533"/>
        <end position="552"/>
    </location>
</feature>
<organism evidence="9 10">
    <name type="scientific">Paenactinomyces guangxiensis</name>
    <dbReference type="NCBI Taxonomy" id="1490290"/>
    <lineage>
        <taxon>Bacteria</taxon>
        <taxon>Bacillati</taxon>
        <taxon>Bacillota</taxon>
        <taxon>Bacilli</taxon>
        <taxon>Bacillales</taxon>
        <taxon>Thermoactinomycetaceae</taxon>
        <taxon>Paenactinomyces</taxon>
    </lineage>
</organism>
<comment type="similarity">
    <text evidence="6">Belongs to the ABC-4 integral membrane protein family.</text>
</comment>
<keyword evidence="10" id="KW-1185">Reference proteome</keyword>
<comment type="subcellular location">
    <subcellularLocation>
        <location evidence="1">Cell membrane</location>
        <topology evidence="1">Multi-pass membrane protein</topology>
    </subcellularLocation>
</comment>
<keyword evidence="2" id="KW-1003">Cell membrane</keyword>
<dbReference type="InterPro" id="IPR003838">
    <property type="entry name" value="ABC3_permease_C"/>
</dbReference>
<accession>A0A7W1WT06</accession>
<dbReference type="GO" id="GO:0022857">
    <property type="term" value="F:transmembrane transporter activity"/>
    <property type="evidence" value="ECO:0007669"/>
    <property type="project" value="TreeGrafter"/>
</dbReference>
<evidence type="ECO:0000256" key="7">
    <source>
        <dbReference type="SAM" id="Phobius"/>
    </source>
</evidence>
<dbReference type="Proteomes" id="UP000535491">
    <property type="component" value="Unassembled WGS sequence"/>
</dbReference>
<evidence type="ECO:0000256" key="2">
    <source>
        <dbReference type="ARBA" id="ARBA00022475"/>
    </source>
</evidence>
<evidence type="ECO:0000313" key="9">
    <source>
        <dbReference type="EMBL" id="MBA4495447.1"/>
    </source>
</evidence>
<sequence>MSMLSILLGSISLLLILYSFLTAWRHPHLWKMAFRNIRLHKTTTFLTIIGSMVGTSLITSALLLQTSIVHSMDLFFEEQYGNIYSDIPSAGQPKLEHPYFVREDLPRLQADADSASGPAEFVPTVGFYGNLAKLNDSGKPLIIQPHVYIHAFDFKDAKQFDAKAVKSIPKSLDGDEIILSKRAAVHLEVKEGDEVQLVLPKQNPLTLTVKKVVAEQGLTGYRGEKRGTATALLSLNTARSLLGMKEGYTNVLSSSNLPFDGWKQSYVRNDVKYELDGILKFTPFFLIASLNAIIIGVALVLNIFKMIADERKQELGILRAVGMNRQDLARILRLEGMLYAIGSSLVGVAAGAGLAYAVFWRLADIFNLSSQYSTQVVVTYHFYIDAISLLAGLTIGILLICLCMEWVARRVAKVAIVELLNERDSEKQEAGQKRKQTGFRSLAALLTGLLFTALVTITPQYWFQKWLAQYQGITTFVNVGLGIAAIATSIAFAILCLPFIYLGIQKFFAFMPRMYGVLGVAFRYPELNKKRTGLLLFMFTMVLFLTGFSGIINATFGAVFGGWDGRTATGGYDLTARTNRVLSTAELEQMIYRSAYIDHNQIQSLATVVQLPFKDYNDRYVNGIDASFAQNNSLQLQKRDPAFSDDRAVWKEVARNPDVMVLGEEEVDGKRYQIGEFFPLQPGVEKKIIGISRHQKESYGFYNFSSIWIKQSEMKTLAGDSRQLESTLLIQVKNPKQLGQVAKSIEKAFTLQGIYPLQNPQQYFVANQSFSRTILSLLEGFSALATVVGIVGLMVVMFRAVRERRQQMGMMRAIGMGKGFIFWSILIEGAVIAITGILLGVGLGCFVGLLIINAVFSEGTPDTITVIFPYGKILMYFVGALLFTLICSSIPARQTFQLSPVEATRYVS</sequence>
<feature type="transmembrane region" description="Helical" evidence="7">
    <location>
        <begin position="45"/>
        <end position="64"/>
    </location>
</feature>
<feature type="transmembrane region" description="Helical" evidence="7">
    <location>
        <begin position="380"/>
        <end position="403"/>
    </location>
</feature>
<feature type="transmembrane region" description="Helical" evidence="7">
    <location>
        <begin position="483"/>
        <end position="504"/>
    </location>
</feature>
<evidence type="ECO:0000256" key="1">
    <source>
        <dbReference type="ARBA" id="ARBA00004651"/>
    </source>
</evidence>
<dbReference type="AlphaFoldDB" id="A0A7W1WT06"/>
<feature type="domain" description="ABC3 transporter permease C-terminal" evidence="8">
    <location>
        <begin position="287"/>
        <end position="413"/>
    </location>
</feature>
<keyword evidence="4 7" id="KW-1133">Transmembrane helix</keyword>
<dbReference type="RefSeq" id="WP_181752904.1">
    <property type="nucleotide sequence ID" value="NZ_JACEIQ010000015.1"/>
</dbReference>
<evidence type="ECO:0000256" key="6">
    <source>
        <dbReference type="ARBA" id="ARBA00038076"/>
    </source>
</evidence>
<reference evidence="9 10" key="1">
    <citation type="submission" date="2020-07" db="EMBL/GenBank/DDBJ databases">
        <authorList>
            <person name="Feng H."/>
        </authorList>
    </citation>
    <scope>NUCLEOTIDE SEQUENCE [LARGE SCALE GENOMIC DNA]</scope>
    <source>
        <strain evidence="10">s-10</strain>
    </source>
</reference>
<dbReference type="GO" id="GO:0005886">
    <property type="term" value="C:plasma membrane"/>
    <property type="evidence" value="ECO:0007669"/>
    <property type="project" value="UniProtKB-SubCell"/>
</dbReference>
<evidence type="ECO:0000256" key="4">
    <source>
        <dbReference type="ARBA" id="ARBA00022989"/>
    </source>
</evidence>
<feature type="transmembrane region" description="Helical" evidence="7">
    <location>
        <begin position="284"/>
        <end position="304"/>
    </location>
</feature>
<evidence type="ECO:0000259" key="8">
    <source>
        <dbReference type="Pfam" id="PF02687"/>
    </source>
</evidence>